<comment type="caution">
    <text evidence="1">The sequence shown here is derived from an EMBL/GenBank/DDBJ whole genome shotgun (WGS) entry which is preliminary data.</text>
</comment>
<evidence type="ECO:0000313" key="2">
    <source>
        <dbReference type="Proteomes" id="UP000789570"/>
    </source>
</evidence>
<dbReference type="EMBL" id="CAJVPQ010013519">
    <property type="protein sequence ID" value="CAG8736150.1"/>
    <property type="molecule type" value="Genomic_DNA"/>
</dbReference>
<proteinExistence type="predicted"/>
<evidence type="ECO:0000313" key="1">
    <source>
        <dbReference type="EMBL" id="CAG8736150.1"/>
    </source>
</evidence>
<feature type="non-terminal residue" evidence="1">
    <location>
        <position position="1"/>
    </location>
</feature>
<protein>
    <submittedName>
        <fullName evidence="1">3324_t:CDS:1</fullName>
    </submittedName>
</protein>
<sequence length="43" mass="5058">FEEINDELIYKKDFDIDTIKYAILSKLNPKYLGLSPEVIILEL</sequence>
<dbReference type="Proteomes" id="UP000789570">
    <property type="component" value="Unassembled WGS sequence"/>
</dbReference>
<gene>
    <name evidence="1" type="ORF">FCALED_LOCUS15314</name>
</gene>
<reference evidence="1" key="1">
    <citation type="submission" date="2021-06" db="EMBL/GenBank/DDBJ databases">
        <authorList>
            <person name="Kallberg Y."/>
            <person name="Tangrot J."/>
            <person name="Rosling A."/>
        </authorList>
    </citation>
    <scope>NUCLEOTIDE SEQUENCE</scope>
    <source>
        <strain evidence="1">UK204</strain>
    </source>
</reference>
<feature type="non-terminal residue" evidence="1">
    <location>
        <position position="43"/>
    </location>
</feature>
<organism evidence="1 2">
    <name type="scientific">Funneliformis caledonium</name>
    <dbReference type="NCBI Taxonomy" id="1117310"/>
    <lineage>
        <taxon>Eukaryota</taxon>
        <taxon>Fungi</taxon>
        <taxon>Fungi incertae sedis</taxon>
        <taxon>Mucoromycota</taxon>
        <taxon>Glomeromycotina</taxon>
        <taxon>Glomeromycetes</taxon>
        <taxon>Glomerales</taxon>
        <taxon>Glomeraceae</taxon>
        <taxon>Funneliformis</taxon>
    </lineage>
</organism>
<keyword evidence="2" id="KW-1185">Reference proteome</keyword>
<name>A0A9N9NI41_9GLOM</name>
<dbReference type="AlphaFoldDB" id="A0A9N9NI41"/>
<accession>A0A9N9NI41</accession>
<dbReference type="OrthoDB" id="2441256at2759"/>